<dbReference type="Proteomes" id="UP000794436">
    <property type="component" value="Unassembled WGS sequence"/>
</dbReference>
<dbReference type="Gene3D" id="1.25.40.10">
    <property type="entry name" value="Tetratricopeptide repeat domain"/>
    <property type="match status" value="1"/>
</dbReference>
<dbReference type="PANTHER" id="PTHR15502">
    <property type="entry name" value="CALCINEURIN-BINDING PROTEIN CABIN 1-RELATED"/>
    <property type="match status" value="1"/>
</dbReference>
<name>A0A8K1CHQ3_PYTOL</name>
<protein>
    <recommendedName>
        <fullName evidence="6">Calcineurin-binding protein cabin-1</fullName>
    </recommendedName>
</protein>
<gene>
    <name evidence="4" type="ORF">Poli38472_009830</name>
</gene>
<feature type="region of interest" description="Disordered" evidence="3">
    <location>
        <begin position="1560"/>
        <end position="1588"/>
    </location>
</feature>
<dbReference type="EMBL" id="SPLM01000074">
    <property type="protein sequence ID" value="TMW62337.1"/>
    <property type="molecule type" value="Genomic_DNA"/>
</dbReference>
<comment type="caution">
    <text evidence="4">The sequence shown here is derived from an EMBL/GenBank/DDBJ whole genome shotgun (WGS) entry which is preliminary data.</text>
</comment>
<feature type="compositionally biased region" description="Acidic residues" evidence="3">
    <location>
        <begin position="1560"/>
        <end position="1586"/>
    </location>
</feature>
<feature type="compositionally biased region" description="Basic and acidic residues" evidence="3">
    <location>
        <begin position="330"/>
        <end position="346"/>
    </location>
</feature>
<dbReference type="SMART" id="SM00028">
    <property type="entry name" value="TPR"/>
    <property type="match status" value="3"/>
</dbReference>
<evidence type="ECO:0000313" key="5">
    <source>
        <dbReference type="Proteomes" id="UP000794436"/>
    </source>
</evidence>
<evidence type="ECO:0000256" key="3">
    <source>
        <dbReference type="SAM" id="MobiDB-lite"/>
    </source>
</evidence>
<sequence length="1990" mass="224156">MASWAALNAHAVALDRDVAGDQATAEAQEAHFASLYEQALRFQQQQMISDAKTTYLELLEGGDTLSPRLRYLCYKNLATLEADRQAYEDAVQYFSEALVYDDTDVIVWYHLGKAAIETERLWLARRALESGFALDKTFWPLVQKLCEVLHAIGDYDEFRRVADYLLERDPYCTSVRNLRVSVETRDSSEGGQQLATRAHEAAVNGLKKRRLLCAEAEDHSKALEAREPIEYLLQHCSWHSLGKLLLQAYEDVNTEAARGSQAGAKVRVLVNFESETPHPPPVQQSDVAPEVECGQDYVRPEASETPIVATIGEPPESTPVEKDVTDLVNTDSHESDHEGADQDAPARRKSRRHQEKLREEHEAAVKSAREKDLEYRLQAFLPTLPDAEKLVIDIPGSFFASSSNGPKLDIRLVEGKLQVYERTPSAPSCGVVRKTFDQVKALPDELHASSISTPGQGVIGTSASEHIRVSSSIRGHQISEFVQAHIHASGARVLAVLRQYLNQCGEWAQCRLGGDNEEDGIHQTCFWAEKVIGGGLLNESMPTKKAKTSRVGLERQSSEGLSSNARLFLLELHLDELLVHRSAGRKFRKDRHVLEDLLASAQNLLLDVCYGDSAEDDELPAMVLARIFWLCGLICEQLGNPNVARDHFNKCLNVILTDDDNHAPINLPNLRTEREISSTIVEAKISSLQFSDVCADARDHVAKGLYSDARKKLTHHFFSVDNNSRIIELLQDYASDRQDVNAMSLVELIVFSIEGSTDIFPGMKVEMLVALAHDFQAYLEKARQSQPSDEESELCASAIRSIAFLVDRLCLLVADADLSEDHQLLVRVFGTKLLAPSTLLLFDSPVDILLRAYELHGFQSVDQEWDNKNHETVTDFMTVMSKCFDVMRAKTPDVTFVLATIQEVPKKKTKQQVVDERVRMILFEILRFLVMSKQLVSKLPPAHACIIMKHCCKLIKEGEETARRHADKTTKDLLLASSMAFVQLYEVTAGSDDVSLKAIVSLVTLLHDRLGNCELCTAKISSRRKEDHNVSPSFVDVVADMLVNRLVAKDASGVQLPQKEDMKDDEDGDVESEEDELELAVSQCFRCLYDVHLLPGGTDHKTGGTLASMDSDPTLKVRKVLRLSQFAVSTMLKRTPKSNTQKKENMRVLQAIRSAASSDRWTMPPVEPSQQLLKYLTPENLLEWQDPVQLPSSSAAVNEDQSPDACLDHLWYLLGENYILPRVRRRNNLNELFDMEQKVKERIAYLMKDVKYFRPNRVNSWLRMGKTVKELYHVTSDACNLLLGRQRKMQTLQAYINRCFRDKLSPSDSASTRPSLSFDDVVLGVSLFEKMKMWQDQAGDVRGDFLISISKSTGENEQLSMEDFSVRYIVQLVEFSIRCFRFATMLAQLELDQGSSATTSLHGDDPEDLRDTMIESLEECGLLLYNILQEFAVFRHDASQSDGIRESTYRRIIDATLECFKKGLEACQNDPESHEVRFRFNYMIGKVLKKKQWLDRDAAASKLIMEYFANAEQCHEDGKMEKAIVHAFYQLQAMRMDLLLKEPATMSNLSLVCEHYFEEAPGDDENEDDDEDTDASAEEKAADDDVSSPVKIGKTDVFRMLELASSDKHNLQIARVWLFLNVVEALESIPDEDRYFHPSRYVLARGIYYLDKLNDPSMDGLSASSISAYNALMKRRDANGKGSAAEIALKELAPLFDKRRPQVVAIWLSEHISTAKKFEELNQRQMKFDYYRLKYWRFYVQLLRDSNDYTRLKEVTSWVLACKEEHDVVDEMVGIALEALGVVQLSRLRQFVVEMNDAEPTKPDIGNILSSDDAIDLTREDDPSDGLQKLLGKAYIYYLDVVESRRRVEGILPGIVPITMKHAESALICLYTIGRFRFPASFESGESIEMFTAPYVASVAVALTNMLLHDADIAFDDASIDWSGLFDAARMYCEVKWPDRLGKAKQPSKPRTKAKPPTVPPPAASLPSTPSVATTDELPTETMHVDGSLV</sequence>
<keyword evidence="2" id="KW-0539">Nucleus</keyword>
<organism evidence="4 5">
    <name type="scientific">Pythium oligandrum</name>
    <name type="common">Mycoparasitic fungus</name>
    <dbReference type="NCBI Taxonomy" id="41045"/>
    <lineage>
        <taxon>Eukaryota</taxon>
        <taxon>Sar</taxon>
        <taxon>Stramenopiles</taxon>
        <taxon>Oomycota</taxon>
        <taxon>Peronosporomycetes</taxon>
        <taxon>Pythiales</taxon>
        <taxon>Pythiaceae</taxon>
        <taxon>Pythium</taxon>
    </lineage>
</organism>
<dbReference type="InterPro" id="IPR033053">
    <property type="entry name" value="Hir3/CABIN1"/>
</dbReference>
<proteinExistence type="predicted"/>
<dbReference type="InterPro" id="IPR019734">
    <property type="entry name" value="TPR_rpt"/>
</dbReference>
<dbReference type="SUPFAM" id="SSF48452">
    <property type="entry name" value="TPR-like"/>
    <property type="match status" value="1"/>
</dbReference>
<feature type="compositionally biased region" description="Low complexity" evidence="3">
    <location>
        <begin position="1965"/>
        <end position="1975"/>
    </location>
</feature>
<dbReference type="OrthoDB" id="77564at2759"/>
<evidence type="ECO:0000256" key="1">
    <source>
        <dbReference type="ARBA" id="ARBA00004123"/>
    </source>
</evidence>
<dbReference type="PANTHER" id="PTHR15502:SF7">
    <property type="entry name" value="CALCINEURIN-BINDING PROTEIN CABIN-1"/>
    <property type="match status" value="1"/>
</dbReference>
<feature type="region of interest" description="Disordered" evidence="3">
    <location>
        <begin position="330"/>
        <end position="365"/>
    </location>
</feature>
<feature type="compositionally biased region" description="Basic and acidic residues" evidence="3">
    <location>
        <begin position="356"/>
        <end position="365"/>
    </location>
</feature>
<evidence type="ECO:0000313" key="4">
    <source>
        <dbReference type="EMBL" id="TMW62337.1"/>
    </source>
</evidence>
<dbReference type="GO" id="GO:0031491">
    <property type="term" value="F:nucleosome binding"/>
    <property type="evidence" value="ECO:0007669"/>
    <property type="project" value="TreeGrafter"/>
</dbReference>
<accession>A0A8K1CHQ3</accession>
<evidence type="ECO:0008006" key="6">
    <source>
        <dbReference type="Google" id="ProtNLM"/>
    </source>
</evidence>
<evidence type="ECO:0000256" key="2">
    <source>
        <dbReference type="ARBA" id="ARBA00023242"/>
    </source>
</evidence>
<dbReference type="InterPro" id="IPR011990">
    <property type="entry name" value="TPR-like_helical_dom_sf"/>
</dbReference>
<dbReference type="GO" id="GO:0005634">
    <property type="term" value="C:nucleus"/>
    <property type="evidence" value="ECO:0007669"/>
    <property type="project" value="UniProtKB-SubCell"/>
</dbReference>
<dbReference type="GO" id="GO:0006325">
    <property type="term" value="P:chromatin organization"/>
    <property type="evidence" value="ECO:0007669"/>
    <property type="project" value="InterPro"/>
</dbReference>
<reference evidence="4" key="1">
    <citation type="submission" date="2019-03" db="EMBL/GenBank/DDBJ databases">
        <title>Long read genome sequence of the mycoparasitic Pythium oligandrum ATCC 38472 isolated from sugarbeet rhizosphere.</title>
        <authorList>
            <person name="Gaulin E."/>
        </authorList>
    </citation>
    <scope>NUCLEOTIDE SEQUENCE</scope>
    <source>
        <strain evidence="4">ATCC 38472_TT</strain>
    </source>
</reference>
<keyword evidence="5" id="KW-1185">Reference proteome</keyword>
<feature type="region of interest" description="Disordered" evidence="3">
    <location>
        <begin position="1942"/>
        <end position="1990"/>
    </location>
</feature>
<comment type="subcellular location">
    <subcellularLocation>
        <location evidence="1">Nucleus</location>
    </subcellularLocation>
</comment>